<keyword evidence="6 10" id="KW-0812">Transmembrane</keyword>
<keyword evidence="8 10" id="KW-0472">Membrane</keyword>
<feature type="transmembrane region" description="Helical" evidence="10">
    <location>
        <begin position="54"/>
        <end position="80"/>
    </location>
</feature>
<protein>
    <recommendedName>
        <fullName evidence="3">Multidrug export protein MepA</fullName>
    </recommendedName>
</protein>
<sequence>MTIQLSDHFTYRKLIRFTLPSITMMIFTSIYGMVDGFFVSNYVGSIPFASLNLVMPFIMILSAVGFMFGTGGTALVSMTLGMENKKKANEIFSLLVYVLFGCGVCLALFGALAAPQVSTLLGATKQMMPYAILYIRISMISLPFFMLQNLFQSFLVTAERPKLGLKITILAGCTNMFLDWLFVGHLGWGLAGAASATVISEITGGSIPLCFFFLPNSTTLRLGKTHMDTQAILKASTNGASEFLSNAATSLVGMLYNLQLLRYAGTNGVAAYGVIMYVNFIFASIFFGYTMGVSPIVGYHYGAQHTDELKGLLRKSTIMILITSLVLTIFSEVGATFLVQIFVGYDAALMALTVHGFHLYSLSYLTMGYNTFGSGFFTALNNGRISAFLSIMRTLILQLIAIYALPLLLGADGLWLVTTLANTICFFLTIWTLSINREEYQY</sequence>
<feature type="transmembrane region" description="Helical" evidence="10">
    <location>
        <begin position="270"/>
        <end position="297"/>
    </location>
</feature>
<name>A0A3N0I133_9FIRM</name>
<dbReference type="Proteomes" id="UP000276568">
    <property type="component" value="Unassembled WGS sequence"/>
</dbReference>
<feature type="transmembrane region" description="Helical" evidence="10">
    <location>
        <begin position="163"/>
        <end position="182"/>
    </location>
</feature>
<dbReference type="InterPro" id="IPR048279">
    <property type="entry name" value="MdtK-like"/>
</dbReference>
<keyword evidence="12" id="KW-1185">Reference proteome</keyword>
<accession>A0A3N0I133</accession>
<evidence type="ECO:0000256" key="4">
    <source>
        <dbReference type="ARBA" id="ARBA00022448"/>
    </source>
</evidence>
<feature type="transmembrane region" description="Helical" evidence="10">
    <location>
        <begin position="188"/>
        <end position="214"/>
    </location>
</feature>
<keyword evidence="4" id="KW-0813">Transport</keyword>
<feature type="transmembrane region" description="Helical" evidence="10">
    <location>
        <begin position="357"/>
        <end position="380"/>
    </location>
</feature>
<reference evidence="11 12" key="1">
    <citation type="submission" date="2018-11" db="EMBL/GenBank/DDBJ databases">
        <title>Clostridium sp. nov., a member of the family Erysipelotrichaceae isolated from pig faeces.</title>
        <authorList>
            <person name="Chang Y.-H."/>
        </authorList>
    </citation>
    <scope>NUCLEOTIDE SEQUENCE [LARGE SCALE GENOMIC DNA]</scope>
    <source>
        <strain evidence="11 12">YH-panp20</strain>
    </source>
</reference>
<evidence type="ECO:0000256" key="8">
    <source>
        <dbReference type="ARBA" id="ARBA00023136"/>
    </source>
</evidence>
<dbReference type="InterPro" id="IPR002528">
    <property type="entry name" value="MATE_fam"/>
</dbReference>
<organism evidence="11 12">
    <name type="scientific">Absicoccus porci</name>
    <dbReference type="NCBI Taxonomy" id="2486576"/>
    <lineage>
        <taxon>Bacteria</taxon>
        <taxon>Bacillati</taxon>
        <taxon>Bacillota</taxon>
        <taxon>Erysipelotrichia</taxon>
        <taxon>Erysipelotrichales</taxon>
        <taxon>Erysipelotrichaceae</taxon>
        <taxon>Absicoccus</taxon>
    </lineage>
</organism>
<dbReference type="EMBL" id="RJQC01000002">
    <property type="protein sequence ID" value="RNM30286.1"/>
    <property type="molecule type" value="Genomic_DNA"/>
</dbReference>
<dbReference type="PIRSF" id="PIRSF006603">
    <property type="entry name" value="DinF"/>
    <property type="match status" value="1"/>
</dbReference>
<dbReference type="InterPro" id="IPR051327">
    <property type="entry name" value="MATE_MepA_subfamily"/>
</dbReference>
<dbReference type="GO" id="GO:0042910">
    <property type="term" value="F:xenobiotic transmembrane transporter activity"/>
    <property type="evidence" value="ECO:0007669"/>
    <property type="project" value="InterPro"/>
</dbReference>
<dbReference type="AlphaFoldDB" id="A0A3N0I133"/>
<dbReference type="PANTHER" id="PTHR43823:SF3">
    <property type="entry name" value="MULTIDRUG EXPORT PROTEIN MEPA"/>
    <property type="match status" value="1"/>
</dbReference>
<dbReference type="OrthoDB" id="9808954at2"/>
<feature type="transmembrane region" description="Helical" evidence="10">
    <location>
        <begin position="387"/>
        <end position="408"/>
    </location>
</feature>
<feature type="transmembrane region" description="Helical" evidence="10">
    <location>
        <begin position="414"/>
        <end position="433"/>
    </location>
</feature>
<dbReference type="Pfam" id="PF01554">
    <property type="entry name" value="MatE"/>
    <property type="match status" value="2"/>
</dbReference>
<feature type="transmembrane region" description="Helical" evidence="10">
    <location>
        <begin position="133"/>
        <end position="151"/>
    </location>
</feature>
<dbReference type="GO" id="GO:0046677">
    <property type="term" value="P:response to antibiotic"/>
    <property type="evidence" value="ECO:0007669"/>
    <property type="project" value="UniProtKB-KW"/>
</dbReference>
<dbReference type="NCBIfam" id="TIGR00797">
    <property type="entry name" value="matE"/>
    <property type="match status" value="1"/>
</dbReference>
<evidence type="ECO:0000256" key="10">
    <source>
        <dbReference type="SAM" id="Phobius"/>
    </source>
</evidence>
<comment type="similarity">
    <text evidence="2">Belongs to the multi antimicrobial extrusion (MATE) (TC 2.A.66.1) family. MepA subfamily.</text>
</comment>
<dbReference type="InterPro" id="IPR045070">
    <property type="entry name" value="MATE_MepA-like"/>
</dbReference>
<feature type="transmembrane region" description="Helical" evidence="10">
    <location>
        <begin position="92"/>
        <end position="113"/>
    </location>
</feature>
<feature type="transmembrane region" description="Helical" evidence="10">
    <location>
        <begin position="318"/>
        <end position="345"/>
    </location>
</feature>
<evidence type="ECO:0000256" key="2">
    <source>
        <dbReference type="ARBA" id="ARBA00008417"/>
    </source>
</evidence>
<feature type="transmembrane region" description="Helical" evidence="10">
    <location>
        <begin position="243"/>
        <end position="264"/>
    </location>
</feature>
<keyword evidence="7 10" id="KW-1133">Transmembrane helix</keyword>
<evidence type="ECO:0000256" key="6">
    <source>
        <dbReference type="ARBA" id="ARBA00022692"/>
    </source>
</evidence>
<keyword evidence="9" id="KW-0046">Antibiotic resistance</keyword>
<comment type="caution">
    <text evidence="11">The sequence shown here is derived from an EMBL/GenBank/DDBJ whole genome shotgun (WGS) entry which is preliminary data.</text>
</comment>
<dbReference type="GO" id="GO:0015297">
    <property type="term" value="F:antiporter activity"/>
    <property type="evidence" value="ECO:0007669"/>
    <property type="project" value="InterPro"/>
</dbReference>
<evidence type="ECO:0000313" key="11">
    <source>
        <dbReference type="EMBL" id="RNM30286.1"/>
    </source>
</evidence>
<dbReference type="CDD" id="cd13143">
    <property type="entry name" value="MATE_MepA_like"/>
    <property type="match status" value="1"/>
</dbReference>
<proteinExistence type="inferred from homology"/>
<evidence type="ECO:0000256" key="1">
    <source>
        <dbReference type="ARBA" id="ARBA00004651"/>
    </source>
</evidence>
<feature type="transmembrane region" description="Helical" evidence="10">
    <location>
        <begin position="14"/>
        <end position="34"/>
    </location>
</feature>
<keyword evidence="5" id="KW-1003">Cell membrane</keyword>
<evidence type="ECO:0000256" key="5">
    <source>
        <dbReference type="ARBA" id="ARBA00022475"/>
    </source>
</evidence>
<evidence type="ECO:0000256" key="7">
    <source>
        <dbReference type="ARBA" id="ARBA00022989"/>
    </source>
</evidence>
<evidence type="ECO:0000313" key="12">
    <source>
        <dbReference type="Proteomes" id="UP000276568"/>
    </source>
</evidence>
<dbReference type="GO" id="GO:0005886">
    <property type="term" value="C:plasma membrane"/>
    <property type="evidence" value="ECO:0007669"/>
    <property type="project" value="UniProtKB-SubCell"/>
</dbReference>
<gene>
    <name evidence="11" type="ORF">EDX97_05675</name>
</gene>
<evidence type="ECO:0000256" key="3">
    <source>
        <dbReference type="ARBA" id="ARBA00022106"/>
    </source>
</evidence>
<dbReference type="RefSeq" id="WP_128520211.1">
    <property type="nucleotide sequence ID" value="NZ_RJQC01000002.1"/>
</dbReference>
<dbReference type="PANTHER" id="PTHR43823">
    <property type="entry name" value="SPORULATION PROTEIN YKVU"/>
    <property type="match status" value="1"/>
</dbReference>
<evidence type="ECO:0000256" key="9">
    <source>
        <dbReference type="ARBA" id="ARBA00023251"/>
    </source>
</evidence>
<comment type="subcellular location">
    <subcellularLocation>
        <location evidence="1">Cell membrane</location>
        <topology evidence="1">Multi-pass membrane protein</topology>
    </subcellularLocation>
</comment>